<evidence type="ECO:0000313" key="1">
    <source>
        <dbReference type="EMBL" id="MEQ2187121.1"/>
    </source>
</evidence>
<gene>
    <name evidence="1" type="ORF">GOODEAATRI_001299</name>
</gene>
<organism evidence="1 2">
    <name type="scientific">Goodea atripinnis</name>
    <dbReference type="NCBI Taxonomy" id="208336"/>
    <lineage>
        <taxon>Eukaryota</taxon>
        <taxon>Metazoa</taxon>
        <taxon>Chordata</taxon>
        <taxon>Craniata</taxon>
        <taxon>Vertebrata</taxon>
        <taxon>Euteleostomi</taxon>
        <taxon>Actinopterygii</taxon>
        <taxon>Neopterygii</taxon>
        <taxon>Teleostei</taxon>
        <taxon>Neoteleostei</taxon>
        <taxon>Acanthomorphata</taxon>
        <taxon>Ovalentaria</taxon>
        <taxon>Atherinomorphae</taxon>
        <taxon>Cyprinodontiformes</taxon>
        <taxon>Goodeidae</taxon>
        <taxon>Goodea</taxon>
    </lineage>
</organism>
<evidence type="ECO:0000313" key="2">
    <source>
        <dbReference type="Proteomes" id="UP001476798"/>
    </source>
</evidence>
<dbReference type="Proteomes" id="UP001476798">
    <property type="component" value="Unassembled WGS sequence"/>
</dbReference>
<sequence length="125" mass="14153">MIESKPTHEHCRIFSFKHDTELKLTFSLSRFRDQNFTSSICSPILVLPAECLTALDASHGEKGLVSCWLHTWPQSKRLCLTGLSETHLPAAINAQALHWWESLLCLEKRTSGCCHASASSWLFRL</sequence>
<proteinExistence type="predicted"/>
<accession>A0ABV0PUD4</accession>
<protein>
    <submittedName>
        <fullName evidence="1">Uncharacterized protein</fullName>
    </submittedName>
</protein>
<dbReference type="EMBL" id="JAHRIO010090000">
    <property type="protein sequence ID" value="MEQ2187121.1"/>
    <property type="molecule type" value="Genomic_DNA"/>
</dbReference>
<comment type="caution">
    <text evidence="1">The sequence shown here is derived from an EMBL/GenBank/DDBJ whole genome shotgun (WGS) entry which is preliminary data.</text>
</comment>
<reference evidence="1 2" key="1">
    <citation type="submission" date="2021-06" db="EMBL/GenBank/DDBJ databases">
        <authorList>
            <person name="Palmer J.M."/>
        </authorList>
    </citation>
    <scope>NUCLEOTIDE SEQUENCE [LARGE SCALE GENOMIC DNA]</scope>
    <source>
        <strain evidence="1 2">GA_2019</strain>
        <tissue evidence="1">Muscle</tissue>
    </source>
</reference>
<name>A0ABV0PUD4_9TELE</name>
<keyword evidence="2" id="KW-1185">Reference proteome</keyword>